<dbReference type="OrthoDB" id="9779910at2"/>
<dbReference type="Gene3D" id="3.40.50.2020">
    <property type="match status" value="1"/>
</dbReference>
<gene>
    <name evidence="4" type="ORF">D5400_20765</name>
</gene>
<dbReference type="InterPro" id="IPR029057">
    <property type="entry name" value="PRTase-like"/>
</dbReference>
<dbReference type="EMBL" id="CP032509">
    <property type="protein sequence ID" value="AZN73392.1"/>
    <property type="molecule type" value="Genomic_DNA"/>
</dbReference>
<accession>A0A3S9B8W2</accession>
<dbReference type="AlphaFoldDB" id="A0A3S9B8W2"/>
<evidence type="ECO:0000313" key="5">
    <source>
        <dbReference type="Proteomes" id="UP000268192"/>
    </source>
</evidence>
<evidence type="ECO:0000256" key="1">
    <source>
        <dbReference type="ARBA" id="ARBA00008007"/>
    </source>
</evidence>
<dbReference type="PANTHER" id="PTHR47505:SF1">
    <property type="entry name" value="DNA UTILIZATION PROTEIN YHGH"/>
    <property type="match status" value="1"/>
</dbReference>
<evidence type="ECO:0000259" key="3">
    <source>
        <dbReference type="Pfam" id="PF18912"/>
    </source>
</evidence>
<dbReference type="KEGG" id="abaw:D5400_20765"/>
<protein>
    <submittedName>
        <fullName evidence="4">ComF family protein</fullName>
    </submittedName>
</protein>
<feature type="domain" description="Double zinc ribbon" evidence="3">
    <location>
        <begin position="24"/>
        <end position="73"/>
    </location>
</feature>
<dbReference type="PANTHER" id="PTHR47505">
    <property type="entry name" value="DNA UTILIZATION PROTEIN YHGH"/>
    <property type="match status" value="1"/>
</dbReference>
<organism evidence="4 5">
    <name type="scientific">Georhizobium profundi</name>
    <dbReference type="NCBI Taxonomy" id="2341112"/>
    <lineage>
        <taxon>Bacteria</taxon>
        <taxon>Pseudomonadati</taxon>
        <taxon>Pseudomonadota</taxon>
        <taxon>Alphaproteobacteria</taxon>
        <taxon>Hyphomicrobiales</taxon>
        <taxon>Rhizobiaceae</taxon>
        <taxon>Georhizobium</taxon>
    </lineage>
</organism>
<evidence type="ECO:0000313" key="4">
    <source>
        <dbReference type="EMBL" id="AZN73392.1"/>
    </source>
</evidence>
<dbReference type="RefSeq" id="WP_126013679.1">
    <property type="nucleotide sequence ID" value="NZ_CP032509.1"/>
</dbReference>
<dbReference type="SUPFAM" id="SSF53271">
    <property type="entry name" value="PRTase-like"/>
    <property type="match status" value="1"/>
</dbReference>
<dbReference type="Pfam" id="PF00156">
    <property type="entry name" value="Pribosyltran"/>
    <property type="match status" value="1"/>
</dbReference>
<dbReference type="Pfam" id="PF18912">
    <property type="entry name" value="DZR_2"/>
    <property type="match status" value="1"/>
</dbReference>
<name>A0A3S9B8W2_9HYPH</name>
<comment type="similarity">
    <text evidence="1">Belongs to the ComF/GntX family.</text>
</comment>
<evidence type="ECO:0000259" key="2">
    <source>
        <dbReference type="Pfam" id="PF00156"/>
    </source>
</evidence>
<dbReference type="InterPro" id="IPR051910">
    <property type="entry name" value="ComF/GntX_DNA_util-trans"/>
</dbReference>
<dbReference type="CDD" id="cd06223">
    <property type="entry name" value="PRTases_typeI"/>
    <property type="match status" value="1"/>
</dbReference>
<keyword evidence="5" id="KW-1185">Reference proteome</keyword>
<dbReference type="InterPro" id="IPR044005">
    <property type="entry name" value="DZR_2"/>
</dbReference>
<sequence>MVTIDPPGQVSAVRKQVGALWSRLLSLVYPPVCLGCSVIMARHGGLCPTCWSGAEFIERPYCEVLGVPFAHDQGEGAISPAALAEPPDYHRARAVMLYGDIAASLVHRLKYNDRLDLASIMAAWMVRAGDGLVEKADVIVPIPLHRLRLLSRRYNQSAELSRALARLTGKPHGIGLLVRRRQTRQQVGLGEKARQRNVRGAFVVPDAVKADVTGKRVLLVDDVYTTGATVNAAARALKRAGVADVTVLTFARVPDP</sequence>
<dbReference type="InterPro" id="IPR000836">
    <property type="entry name" value="PRTase_dom"/>
</dbReference>
<feature type="domain" description="Phosphoribosyltransferase" evidence="2">
    <location>
        <begin position="197"/>
        <end position="253"/>
    </location>
</feature>
<reference evidence="4 5" key="1">
    <citation type="submission" date="2018-09" db="EMBL/GenBank/DDBJ databases">
        <title>Marinorhizobium profundi gen. nov., sp. nov., isolated from a deep-sea sediment sample from the New Britain Trench and proposal of Marinorhizobiaceae fam. nov. in the order Rhizobiales of the class Alphaproteobacteria.</title>
        <authorList>
            <person name="Cao J."/>
        </authorList>
    </citation>
    <scope>NUCLEOTIDE SEQUENCE [LARGE SCALE GENOMIC DNA]</scope>
    <source>
        <strain evidence="4 5">WS11</strain>
    </source>
</reference>
<dbReference type="Proteomes" id="UP000268192">
    <property type="component" value="Chromosome"/>
</dbReference>
<proteinExistence type="inferred from homology"/>